<keyword evidence="1" id="KW-0732">Signal</keyword>
<dbReference type="eggNOG" id="ENOG5032X6W">
    <property type="taxonomic scope" value="Bacteria"/>
</dbReference>
<accession>B8FH51</accession>
<dbReference type="AlphaFoldDB" id="B8FH51"/>
<dbReference type="KEGG" id="dal:Dalk_0431"/>
<dbReference type="Proteomes" id="UP000000739">
    <property type="component" value="Chromosome"/>
</dbReference>
<protein>
    <recommendedName>
        <fullName evidence="4">Peptidase M48 domain-containing protein</fullName>
    </recommendedName>
</protein>
<feature type="chain" id="PRO_5002869110" description="Peptidase M48 domain-containing protein" evidence="1">
    <location>
        <begin position="30"/>
        <end position="193"/>
    </location>
</feature>
<evidence type="ECO:0000256" key="1">
    <source>
        <dbReference type="SAM" id="SignalP"/>
    </source>
</evidence>
<evidence type="ECO:0000313" key="3">
    <source>
        <dbReference type="Proteomes" id="UP000000739"/>
    </source>
</evidence>
<organism evidence="2 3">
    <name type="scientific">Desulfatibacillum aliphaticivorans</name>
    <dbReference type="NCBI Taxonomy" id="218208"/>
    <lineage>
        <taxon>Bacteria</taxon>
        <taxon>Pseudomonadati</taxon>
        <taxon>Thermodesulfobacteriota</taxon>
        <taxon>Desulfobacteria</taxon>
        <taxon>Desulfobacterales</taxon>
        <taxon>Desulfatibacillaceae</taxon>
        <taxon>Desulfatibacillum</taxon>
    </lineage>
</organism>
<evidence type="ECO:0000313" key="2">
    <source>
        <dbReference type="EMBL" id="ACL02139.1"/>
    </source>
</evidence>
<dbReference type="HOGENOM" id="CLU_1406733_0_0_7"/>
<feature type="signal peptide" evidence="1">
    <location>
        <begin position="1"/>
        <end position="29"/>
    </location>
</feature>
<gene>
    <name evidence="2" type="ordered locus">Dalk_0431</name>
</gene>
<proteinExistence type="predicted"/>
<dbReference type="EMBL" id="CP001322">
    <property type="protein sequence ID" value="ACL02139.1"/>
    <property type="molecule type" value="Genomic_DNA"/>
</dbReference>
<sequence length="193" mass="22118">MGWKRSCPKIACFVWAVVQVLGLASPALAAQSDDWSILETQYTRIQYLSREDLRRFNASIDYGPGRWSAKRVLQAKPSTSMEDGLANKVDALFERVQEILDMHPQMGKVRILLLHDKKHLAAEYHRLFKAPCHIRSWYLHIGSTIYINCKDVRVGILAHEMGHAVSEHFLVFSPPRVSAEVWSVYVEAHLFDD</sequence>
<evidence type="ECO:0008006" key="4">
    <source>
        <dbReference type="Google" id="ProtNLM"/>
    </source>
</evidence>
<name>B8FH51_DESAL</name>
<reference evidence="2 3" key="1">
    <citation type="journal article" date="2012" name="Environ. Microbiol.">
        <title>The genome sequence of Desulfatibacillum alkenivorans AK-01: a blueprint for anaerobic alkane oxidation.</title>
        <authorList>
            <person name="Callaghan A.V."/>
            <person name="Morris B.E."/>
            <person name="Pereira I.A."/>
            <person name="McInerney M.J."/>
            <person name="Austin R.N."/>
            <person name="Groves J.T."/>
            <person name="Kukor J.J."/>
            <person name="Suflita J.M."/>
            <person name="Young L.Y."/>
            <person name="Zylstra G.J."/>
            <person name="Wawrik B."/>
        </authorList>
    </citation>
    <scope>NUCLEOTIDE SEQUENCE [LARGE SCALE GENOMIC DNA]</scope>
    <source>
        <strain evidence="2 3">AK-01</strain>
    </source>
</reference>
<keyword evidence="3" id="KW-1185">Reference proteome</keyword>
<dbReference type="RefSeq" id="WP_012609579.1">
    <property type="nucleotide sequence ID" value="NC_011768.1"/>
</dbReference>